<dbReference type="AlphaFoldDB" id="A3LPE5"/>
<dbReference type="EMBL" id="CP000496">
    <property type="protein sequence ID" value="ABN64480.1"/>
    <property type="molecule type" value="Genomic_DNA"/>
</dbReference>
<dbReference type="PANTHER" id="PTHR13542">
    <property type="entry name" value="LSM12 HOMOLOG"/>
    <property type="match status" value="1"/>
</dbReference>
<feature type="domain" description="AD" evidence="1">
    <location>
        <begin position="81"/>
        <end position="183"/>
    </location>
</feature>
<organism evidence="2 3">
    <name type="scientific">Scheffersomyces stipitis (strain ATCC 58785 / CBS 6054 / NBRC 10063 / NRRL Y-11545)</name>
    <name type="common">Yeast</name>
    <name type="synonym">Pichia stipitis</name>
    <dbReference type="NCBI Taxonomy" id="322104"/>
    <lineage>
        <taxon>Eukaryota</taxon>
        <taxon>Fungi</taxon>
        <taxon>Dikarya</taxon>
        <taxon>Ascomycota</taxon>
        <taxon>Saccharomycotina</taxon>
        <taxon>Pichiomycetes</taxon>
        <taxon>Debaryomycetaceae</taxon>
        <taxon>Scheffersomyces</taxon>
    </lineage>
</organism>
<dbReference type="Proteomes" id="UP000002258">
    <property type="component" value="Chromosome 2"/>
</dbReference>
<dbReference type="eggNOG" id="KOG4401">
    <property type="taxonomic scope" value="Eukaryota"/>
</dbReference>
<dbReference type="GeneID" id="4837663"/>
<dbReference type="InterPro" id="IPR047574">
    <property type="entry name" value="AD"/>
</dbReference>
<evidence type="ECO:0000259" key="1">
    <source>
        <dbReference type="PROSITE" id="PS52001"/>
    </source>
</evidence>
<name>A3LPE5_PICST</name>
<dbReference type="InterPro" id="IPR039683">
    <property type="entry name" value="Lsm12-like"/>
</dbReference>
<keyword evidence="3" id="KW-1185">Reference proteome</keyword>
<accession>A3LPE5</accession>
<dbReference type="InParanoid" id="A3LPE5"/>
<evidence type="ECO:0000313" key="3">
    <source>
        <dbReference type="Proteomes" id="UP000002258"/>
    </source>
</evidence>
<dbReference type="KEGG" id="pic:PICST_35082"/>
<gene>
    <name evidence="2" type="ORF">PICST_35082</name>
</gene>
<protein>
    <recommendedName>
        <fullName evidence="1">AD domain-containing protein</fullName>
    </recommendedName>
</protein>
<dbReference type="InterPro" id="IPR019181">
    <property type="entry name" value="LSM12_ABD"/>
</dbReference>
<dbReference type="InterPro" id="IPR016521">
    <property type="entry name" value="RNA-processing_Lsm12"/>
</dbReference>
<reference evidence="2 3" key="1">
    <citation type="journal article" date="2007" name="Nat. Biotechnol.">
        <title>Genome sequence of the lignocellulose-bioconverting and xylose-fermenting yeast Pichia stipitis.</title>
        <authorList>
            <person name="Jeffries T.W."/>
            <person name="Grigoriev I.V."/>
            <person name="Grimwood J."/>
            <person name="Laplaza J.M."/>
            <person name="Aerts A."/>
            <person name="Salamov A."/>
            <person name="Schmutz J."/>
            <person name="Lindquist E."/>
            <person name="Dehal P."/>
            <person name="Shapiro H."/>
            <person name="Jin Y.S."/>
            <person name="Passoth V."/>
            <person name="Richardson P.M."/>
        </authorList>
    </citation>
    <scope>NUCLEOTIDE SEQUENCE [LARGE SCALE GENOMIC DNA]</scope>
    <source>
        <strain evidence="3">ATCC 58785 / CBS 6054 / NBRC 10063 / NRRL Y-11545</strain>
    </source>
</reference>
<sequence length="189" mass="21562">MSVSDFDQIVRLRAKITTLLDQSITGYVHSFSSSNQVIALRIDHKGKKSSTGDTYRIINTAFIKSIQILPPFPKKAEDLETHLQECIANFKPNQDLLANKENEPSHHSRASPIAIKLYEKFVKLYGPENIQWSGSDNIVIFKEIKLSKPYTLGKSGNIHKLKDNCKHLDEVQRVLKQFWLEVDNEKRGG</sequence>
<dbReference type="OMA" id="FWLEVDN"/>
<evidence type="ECO:0000313" key="2">
    <source>
        <dbReference type="EMBL" id="ABN64480.1"/>
    </source>
</evidence>
<dbReference type="SMART" id="SM00995">
    <property type="entry name" value="AD"/>
    <property type="match status" value="1"/>
</dbReference>
<dbReference type="STRING" id="322104.A3LPE5"/>
<dbReference type="HOGENOM" id="CLU_091746_0_0_1"/>
<dbReference type="OrthoDB" id="1057137at2759"/>
<dbReference type="Pfam" id="PF09793">
    <property type="entry name" value="AD"/>
    <property type="match status" value="1"/>
</dbReference>
<dbReference type="PIRSF" id="PIRSF007783">
    <property type="entry name" value="UCP007783_YHR121w"/>
    <property type="match status" value="1"/>
</dbReference>
<dbReference type="RefSeq" id="XP_001382509.1">
    <property type="nucleotide sequence ID" value="XM_001382472.1"/>
</dbReference>
<dbReference type="PROSITE" id="PS52001">
    <property type="entry name" value="AD"/>
    <property type="match status" value="1"/>
</dbReference>
<proteinExistence type="predicted"/>